<sequence>MTTNHPALSGTRPRQARQANTAAVLQLLVHRGPLARGDIAKELSLNHGSVSRIIEPLLSAGIVRELVEQSTRIGRPRVPVELDPSSRYAVGVHLGLERTTAGLIDLAGHSVRTRTENRDPADSAATLRRAAELAAGLADSAPGPVLGIGVAVGGEVDREAGRVVRNDVLGWTGVQVADVVRERTGLDVVVDGNVCALLGAELTFGAGLGQDKVLYLFVGNVAETGFLSLPAGASSGGTIQGGFGRVLVPGLTGGGYGPFGENGTDVALLAAARSAGLTATSLTDLIRLAETDPVAIGLLEARSAQVARVADTAYDLMRPRMIILGGSGAPSDRWLEAVRDRVETTPPQALARPQSRDDPLVTAAAGLVVRAFFTRGTAEGAGERS</sequence>
<name>A0A841AY23_9PSEU</name>
<comment type="caution">
    <text evidence="2">The sequence shown here is derived from an EMBL/GenBank/DDBJ whole genome shotgun (WGS) entry which is preliminary data.</text>
</comment>
<evidence type="ECO:0000313" key="3">
    <source>
        <dbReference type="Proteomes" id="UP000580861"/>
    </source>
</evidence>
<dbReference type="Proteomes" id="UP000580861">
    <property type="component" value="Unassembled WGS sequence"/>
</dbReference>
<dbReference type="GO" id="GO:0016301">
    <property type="term" value="F:kinase activity"/>
    <property type="evidence" value="ECO:0007669"/>
    <property type="project" value="UniProtKB-KW"/>
</dbReference>
<dbReference type="AlphaFoldDB" id="A0A841AY23"/>
<evidence type="ECO:0000256" key="1">
    <source>
        <dbReference type="ARBA" id="ARBA00006479"/>
    </source>
</evidence>
<accession>A0A841AY23</accession>
<dbReference type="InterPro" id="IPR000600">
    <property type="entry name" value="ROK"/>
</dbReference>
<dbReference type="SUPFAM" id="SSF53067">
    <property type="entry name" value="Actin-like ATPase domain"/>
    <property type="match status" value="1"/>
</dbReference>
<dbReference type="InterPro" id="IPR036388">
    <property type="entry name" value="WH-like_DNA-bd_sf"/>
</dbReference>
<proteinExistence type="inferred from homology"/>
<dbReference type="Pfam" id="PF00480">
    <property type="entry name" value="ROK"/>
    <property type="match status" value="1"/>
</dbReference>
<dbReference type="InterPro" id="IPR036390">
    <property type="entry name" value="WH_DNA-bd_sf"/>
</dbReference>
<dbReference type="RefSeq" id="WP_184892907.1">
    <property type="nucleotide sequence ID" value="NZ_JACHMX010000001.1"/>
</dbReference>
<keyword evidence="3" id="KW-1185">Reference proteome</keyword>
<dbReference type="PANTHER" id="PTHR18964">
    <property type="entry name" value="ROK (REPRESSOR, ORF, KINASE) FAMILY"/>
    <property type="match status" value="1"/>
</dbReference>
<dbReference type="PANTHER" id="PTHR18964:SF149">
    <property type="entry name" value="BIFUNCTIONAL UDP-N-ACETYLGLUCOSAMINE 2-EPIMERASE_N-ACETYLMANNOSAMINE KINASE"/>
    <property type="match status" value="1"/>
</dbReference>
<dbReference type="Gene3D" id="3.30.420.40">
    <property type="match status" value="2"/>
</dbReference>
<comment type="similarity">
    <text evidence="1">Belongs to the ROK (NagC/XylR) family.</text>
</comment>
<keyword evidence="2" id="KW-0808">Transferase</keyword>
<keyword evidence="2" id="KW-0418">Kinase</keyword>
<evidence type="ECO:0000313" key="2">
    <source>
        <dbReference type="EMBL" id="MBB5851272.1"/>
    </source>
</evidence>
<protein>
    <submittedName>
        <fullName evidence="2">Putative NBD/HSP70 family sugar kinase</fullName>
    </submittedName>
</protein>
<dbReference type="InterPro" id="IPR043129">
    <property type="entry name" value="ATPase_NBD"/>
</dbReference>
<gene>
    <name evidence="2" type="ORF">HDA45_001359</name>
</gene>
<organism evidence="2 3">
    <name type="scientific">Amycolatopsis umgeniensis</name>
    <dbReference type="NCBI Taxonomy" id="336628"/>
    <lineage>
        <taxon>Bacteria</taxon>
        <taxon>Bacillati</taxon>
        <taxon>Actinomycetota</taxon>
        <taxon>Actinomycetes</taxon>
        <taxon>Pseudonocardiales</taxon>
        <taxon>Pseudonocardiaceae</taxon>
        <taxon>Amycolatopsis</taxon>
    </lineage>
</organism>
<dbReference type="SUPFAM" id="SSF46785">
    <property type="entry name" value="Winged helix' DNA-binding domain"/>
    <property type="match status" value="1"/>
</dbReference>
<dbReference type="EMBL" id="JACHMX010000001">
    <property type="protein sequence ID" value="MBB5851272.1"/>
    <property type="molecule type" value="Genomic_DNA"/>
</dbReference>
<dbReference type="Gene3D" id="1.10.10.10">
    <property type="entry name" value="Winged helix-like DNA-binding domain superfamily/Winged helix DNA-binding domain"/>
    <property type="match status" value="1"/>
</dbReference>
<reference evidence="2 3" key="1">
    <citation type="submission" date="2020-08" db="EMBL/GenBank/DDBJ databases">
        <title>Sequencing the genomes of 1000 actinobacteria strains.</title>
        <authorList>
            <person name="Klenk H.-P."/>
        </authorList>
    </citation>
    <scope>NUCLEOTIDE SEQUENCE [LARGE SCALE GENOMIC DNA]</scope>
    <source>
        <strain evidence="2 3">DSM 45272</strain>
    </source>
</reference>